<dbReference type="EMBL" id="GL377566">
    <property type="protein sequence ID" value="EFJ37383.1"/>
    <property type="molecule type" value="Genomic_DNA"/>
</dbReference>
<keyword evidence="2" id="KW-1185">Reference proteome</keyword>
<dbReference type="InParanoid" id="D8QS52"/>
<accession>D8QS52</accession>
<dbReference type="AlphaFoldDB" id="D8QS52"/>
<gene>
    <name evidence="1" type="ORF">SELMODRAFT_437934</name>
</gene>
<dbReference type="Gramene" id="EFJ37383">
    <property type="protein sequence ID" value="EFJ37383"/>
    <property type="gene ID" value="SELMODRAFT_437934"/>
</dbReference>
<organism evidence="2">
    <name type="scientific">Selaginella moellendorffii</name>
    <name type="common">Spikemoss</name>
    <dbReference type="NCBI Taxonomy" id="88036"/>
    <lineage>
        <taxon>Eukaryota</taxon>
        <taxon>Viridiplantae</taxon>
        <taxon>Streptophyta</taxon>
        <taxon>Embryophyta</taxon>
        <taxon>Tracheophyta</taxon>
        <taxon>Lycopodiopsida</taxon>
        <taxon>Selaginellales</taxon>
        <taxon>Selaginellaceae</taxon>
        <taxon>Selaginella</taxon>
    </lineage>
</organism>
<name>D8QS52_SELML</name>
<dbReference type="HOGENOM" id="CLU_744738_0_0_1"/>
<evidence type="ECO:0000313" key="1">
    <source>
        <dbReference type="EMBL" id="EFJ37383.1"/>
    </source>
</evidence>
<proteinExistence type="predicted"/>
<reference evidence="1 2" key="1">
    <citation type="journal article" date="2011" name="Science">
        <title>The Selaginella genome identifies genetic changes associated with the evolution of vascular plants.</title>
        <authorList>
            <person name="Banks J.A."/>
            <person name="Nishiyama T."/>
            <person name="Hasebe M."/>
            <person name="Bowman J.L."/>
            <person name="Gribskov M."/>
            <person name="dePamphilis C."/>
            <person name="Albert V.A."/>
            <person name="Aono N."/>
            <person name="Aoyama T."/>
            <person name="Ambrose B.A."/>
            <person name="Ashton N.W."/>
            <person name="Axtell M.J."/>
            <person name="Barker E."/>
            <person name="Barker M.S."/>
            <person name="Bennetzen J.L."/>
            <person name="Bonawitz N.D."/>
            <person name="Chapple C."/>
            <person name="Cheng C."/>
            <person name="Correa L.G."/>
            <person name="Dacre M."/>
            <person name="DeBarry J."/>
            <person name="Dreyer I."/>
            <person name="Elias M."/>
            <person name="Engstrom E.M."/>
            <person name="Estelle M."/>
            <person name="Feng L."/>
            <person name="Finet C."/>
            <person name="Floyd S.K."/>
            <person name="Frommer W.B."/>
            <person name="Fujita T."/>
            <person name="Gramzow L."/>
            <person name="Gutensohn M."/>
            <person name="Harholt J."/>
            <person name="Hattori M."/>
            <person name="Heyl A."/>
            <person name="Hirai T."/>
            <person name="Hiwatashi Y."/>
            <person name="Ishikawa M."/>
            <person name="Iwata M."/>
            <person name="Karol K.G."/>
            <person name="Koehler B."/>
            <person name="Kolukisaoglu U."/>
            <person name="Kubo M."/>
            <person name="Kurata T."/>
            <person name="Lalonde S."/>
            <person name="Li K."/>
            <person name="Li Y."/>
            <person name="Litt A."/>
            <person name="Lyons E."/>
            <person name="Manning G."/>
            <person name="Maruyama T."/>
            <person name="Michael T.P."/>
            <person name="Mikami K."/>
            <person name="Miyazaki S."/>
            <person name="Morinaga S."/>
            <person name="Murata T."/>
            <person name="Mueller-Roeber B."/>
            <person name="Nelson D.R."/>
            <person name="Obara M."/>
            <person name="Oguri Y."/>
            <person name="Olmstead R.G."/>
            <person name="Onodera N."/>
            <person name="Petersen B.L."/>
            <person name="Pils B."/>
            <person name="Prigge M."/>
            <person name="Rensing S.A."/>
            <person name="Riano-Pachon D.M."/>
            <person name="Roberts A.W."/>
            <person name="Sato Y."/>
            <person name="Scheller H.V."/>
            <person name="Schulz B."/>
            <person name="Schulz C."/>
            <person name="Shakirov E.V."/>
            <person name="Shibagaki N."/>
            <person name="Shinohara N."/>
            <person name="Shippen D.E."/>
            <person name="Soerensen I."/>
            <person name="Sotooka R."/>
            <person name="Sugimoto N."/>
            <person name="Sugita M."/>
            <person name="Sumikawa N."/>
            <person name="Tanurdzic M."/>
            <person name="Theissen G."/>
            <person name="Ulvskov P."/>
            <person name="Wakazuki S."/>
            <person name="Weng J.K."/>
            <person name="Willats W.W."/>
            <person name="Wipf D."/>
            <person name="Wolf P.G."/>
            <person name="Yang L."/>
            <person name="Zimmer A.D."/>
            <person name="Zhu Q."/>
            <person name="Mitros T."/>
            <person name="Hellsten U."/>
            <person name="Loque D."/>
            <person name="Otillar R."/>
            <person name="Salamov A."/>
            <person name="Schmutz J."/>
            <person name="Shapiro H."/>
            <person name="Lindquist E."/>
            <person name="Lucas S."/>
            <person name="Rokhsar D."/>
            <person name="Grigoriev I.V."/>
        </authorList>
    </citation>
    <scope>NUCLEOTIDE SEQUENCE [LARGE SCALE GENOMIC DNA]</scope>
</reference>
<evidence type="ECO:0000313" key="2">
    <source>
        <dbReference type="Proteomes" id="UP000001514"/>
    </source>
</evidence>
<sequence length="372" mass="41468">MQLEGLRATEVTLCSVLAAASGANKFLDGVTYFLTVPEDYGFQRIMDHYVSVADMLARSGVLDHGLASAKNDVDCLLAEHRPLEIPSSQVCGLVRPGMPKEPGYVVHQREEHRKPLVGNPASHGGLSESVVIGRGTSSGDGHPREELLDVSRRDIDIKNTRERCSSYLGWAFLQGSCFASPPQVSKTPTTRTQGLTWLWSAKWRSSDGDFGLVFVVEWSSCLTAEEDDQTYASISDQQRLVQQEDPITPVLMRRNLLDAEEDDSKLFVPLLWLLVLQRGTPTHCSCRWGFSVIFKQEKQYMALGDRLDYLEGSSTSLLQHPSVIIQGLQVYATLTLQMNTKRFCGLRLKSEPGLHTFVRGSQAVRCRFCIPF</sequence>
<dbReference type="Proteomes" id="UP000001514">
    <property type="component" value="Unassembled WGS sequence"/>
</dbReference>
<protein>
    <submittedName>
        <fullName evidence="1">Uncharacterized protein</fullName>
    </submittedName>
</protein>
<dbReference type="KEGG" id="smo:SELMODRAFT_437934"/>